<dbReference type="Pfam" id="PF07677">
    <property type="entry name" value="A2M_recep"/>
    <property type="match status" value="1"/>
</dbReference>
<evidence type="ECO:0000256" key="2">
    <source>
        <dbReference type="ARBA" id="ARBA00022966"/>
    </source>
</evidence>
<dbReference type="Gene3D" id="2.60.40.1930">
    <property type="match status" value="3"/>
</dbReference>
<dbReference type="InterPro" id="IPR041555">
    <property type="entry name" value="MG3"/>
</dbReference>
<dbReference type="Pfam" id="PF17791">
    <property type="entry name" value="MG3"/>
    <property type="match status" value="1"/>
</dbReference>
<evidence type="ECO:0000259" key="5">
    <source>
        <dbReference type="SMART" id="SM01359"/>
    </source>
</evidence>
<dbReference type="InterPro" id="IPR047565">
    <property type="entry name" value="Alpha-macroglob_thiol-ester_cl"/>
</dbReference>
<dbReference type="InterPro" id="IPR013783">
    <property type="entry name" value="Ig-like_fold"/>
</dbReference>
<dbReference type="Pfam" id="PF01835">
    <property type="entry name" value="MG2"/>
    <property type="match status" value="1"/>
</dbReference>
<proteinExistence type="predicted"/>
<dbReference type="EMBL" id="CAJNOC010000038">
    <property type="protein sequence ID" value="CAF0708930.1"/>
    <property type="molecule type" value="Genomic_DNA"/>
</dbReference>
<dbReference type="InterPro" id="IPR002890">
    <property type="entry name" value="MG2"/>
</dbReference>
<dbReference type="InterPro" id="IPR036595">
    <property type="entry name" value="A-macroglobulin_rcpt-bd_sf"/>
</dbReference>
<name>A0A813M2Y2_9BILA</name>
<protein>
    <submittedName>
        <fullName evidence="8">Uncharacterized protein</fullName>
    </submittedName>
</protein>
<feature type="chain" id="PRO_5032577276" evidence="4">
    <location>
        <begin position="20"/>
        <end position="1404"/>
    </location>
</feature>
<dbReference type="InterPro" id="IPR011625">
    <property type="entry name" value="A2M_N_BRD"/>
</dbReference>
<dbReference type="Gene3D" id="2.60.40.690">
    <property type="entry name" value="Alpha-macroglobulin, receptor-binding domain"/>
    <property type="match status" value="1"/>
</dbReference>
<dbReference type="Pfam" id="PF00207">
    <property type="entry name" value="A2M"/>
    <property type="match status" value="1"/>
</dbReference>
<dbReference type="Gene3D" id="2.20.130.20">
    <property type="match status" value="1"/>
</dbReference>
<dbReference type="Gene3D" id="2.60.40.1940">
    <property type="match status" value="1"/>
</dbReference>
<dbReference type="GO" id="GO:0005615">
    <property type="term" value="C:extracellular space"/>
    <property type="evidence" value="ECO:0007669"/>
    <property type="project" value="InterPro"/>
</dbReference>
<feature type="domain" description="Alpha-2-macroglobulin" evidence="6">
    <location>
        <begin position="700"/>
        <end position="791"/>
    </location>
</feature>
<dbReference type="InterPro" id="IPR019742">
    <property type="entry name" value="MacrogloblnA2_CS"/>
</dbReference>
<dbReference type="OrthoDB" id="9998011at2759"/>
<keyword evidence="9" id="KW-1185">Reference proteome</keyword>
<feature type="domain" description="Alpha-macroglobulin receptor-binding" evidence="7">
    <location>
        <begin position="1310"/>
        <end position="1402"/>
    </location>
</feature>
<evidence type="ECO:0000256" key="1">
    <source>
        <dbReference type="ARBA" id="ARBA00022729"/>
    </source>
</evidence>
<feature type="domain" description="Alpha-2-macroglobulin bait region" evidence="5">
    <location>
        <begin position="451"/>
        <end position="588"/>
    </location>
</feature>
<evidence type="ECO:0000313" key="9">
    <source>
        <dbReference type="Proteomes" id="UP000663879"/>
    </source>
</evidence>
<dbReference type="Gene3D" id="1.50.10.20">
    <property type="match status" value="1"/>
</dbReference>
<evidence type="ECO:0000256" key="3">
    <source>
        <dbReference type="ARBA" id="ARBA00023157"/>
    </source>
</evidence>
<gene>
    <name evidence="8" type="ORF">OXX778_LOCUS708</name>
</gene>
<dbReference type="GO" id="GO:0004866">
    <property type="term" value="F:endopeptidase inhibitor activity"/>
    <property type="evidence" value="ECO:0007669"/>
    <property type="project" value="InterPro"/>
</dbReference>
<dbReference type="InterPro" id="IPR001599">
    <property type="entry name" value="Macroglobln_a2"/>
</dbReference>
<reference evidence="8" key="1">
    <citation type="submission" date="2021-02" db="EMBL/GenBank/DDBJ databases">
        <authorList>
            <person name="Nowell W R."/>
        </authorList>
    </citation>
    <scope>NUCLEOTIDE SEQUENCE</scope>
    <source>
        <strain evidence="8">Ploen Becks lab</strain>
    </source>
</reference>
<dbReference type="InterPro" id="IPR050473">
    <property type="entry name" value="A2M/Complement_sys"/>
</dbReference>
<evidence type="ECO:0000259" key="6">
    <source>
        <dbReference type="SMART" id="SM01360"/>
    </source>
</evidence>
<sequence length="1404" mass="159913">MRIIFIFLLFSIGFNCENSILISTPHEWLCEPSSNQSILVDFVNENIYNNHKLRVLINEGSESQNKFQIENKIGSESILKIDFKIPAKFHSSNLNLSVEIVDPIGKVVFSKYVNDVKCKKTNGLFIITDKSIYRESEIVHCRILSIDSSLRPLNNENASLFLIDPNGNHVEQITELKFQNGLVDNLDFQLTNRPIYGLWQIKLILNSEEYVKFFVVKEYVLPKITFDVDIQKSILRSNPILQGQAKAKYTYGKGADGEIHIEIDENTYSFFGLEKAPSKQIFSLKMSEGHVNFSLPIKLNSQYGYYYSAKITFIDHLSGENVTKTFDLQAINFEFYLTCNDFTFEQNKSNSFIIYASWAFDFKPYSFKTLEITVSQKTNYEKESLTSEKLIVKTDSNGNFPLNIDTLDNTTIIEISAHPPGDSQQVSHIFLHKKYDNSPIIHPIIEEIKKLEIQWINKAEKISKDSKIKLQINKNLDNTCYNTRYMVLSKLAVMEYGTFKLCDTANLEIQIGNNYGPYSSVFVYYFDEGKNITTSSVQFELADFTTNYLNVTFSSESVQPGDLVNLFINTQKNSSVSLCIIDKSLELIQKPNELTNDDIANHLNILRSNPYYNTFNDDQSDMIFDRFGYGYWQRPQALVDLNNEGLIVFSDLESLMPTYKNFTIMAQPAFHNEILFKEDATNKPIHSESTDKVRSDFREIWIWDTYLNGDKENFSISSVIPDTITSWVLSGFSMNKQHGLAIANKTEITTFKNFFVSMILPTSLVRGEILNLQVVVFNYFDFDLKNVKIELRQTNDFFQVVSNSNKEQEFLNIARSLVEEIDILTAGKGKTVTFRISPKKIGLLQMTVSAKSQVAGDTEQRFIKVRAEGIEQTNTKSFLFNLKESNKTEITTITIPSNTVSESESCSIQVIGDFLGNAFNNLNKLITKPYGCGEQNMLDLTPNIYALKYLSTLKGTKMSNVDKMITDAKENIKFGYQNELKYAHKDGSFSAFGESDKSGSSWLTAFVLKSFSQTNNYVTIDQNVIKKAAEWLIKQQKKDGSFDEPGNVIHKDMQGGVNSNQTITAYITISLLESKINTKQINAAVKSAVKYLEGQYDYVKNDPYAVGLVTYALQLAKSAKIAKFFSALGSFTTKTQDGKMFINSKKSDSSDIELTSYGLLIYLLRKSTSNSLLTARWLIGKSNSLGSYSSTQNTVLALQALSEFGLKTRTSQENSLKIEITQNNITTKTFYINDSNMLILQQWQLDNCNRSNLKIEANGTGSALVQTITNFNLVQAPIKKKQMFELTQTYVQIKPMTLEIETCAKSFNQSGMVVIEANLFAGYEVYKQDLDQVVQQDSRIKFAELNSDKTTVAFYLDGLDDEFVCINWKMYRSYQVDNLKPVVVRVYDYYAENTEQNILFEYQE</sequence>
<dbReference type="PANTHER" id="PTHR11412">
    <property type="entry name" value="MACROGLOBULIN / COMPLEMENT"/>
    <property type="match status" value="1"/>
</dbReference>
<dbReference type="InterPro" id="IPR009048">
    <property type="entry name" value="A-macroglobulin_rcpt-bd"/>
</dbReference>
<keyword evidence="2" id="KW-0882">Thioester bond</keyword>
<dbReference type="Pfam" id="PF07703">
    <property type="entry name" value="A2M_BRD"/>
    <property type="match status" value="1"/>
</dbReference>
<dbReference type="SMART" id="SM01419">
    <property type="entry name" value="Thiol-ester_cl"/>
    <property type="match status" value="1"/>
</dbReference>
<dbReference type="SUPFAM" id="SSF48239">
    <property type="entry name" value="Terpenoid cyclases/Protein prenyltransferases"/>
    <property type="match status" value="1"/>
</dbReference>
<dbReference type="SMART" id="SM01361">
    <property type="entry name" value="A2M_recep"/>
    <property type="match status" value="1"/>
</dbReference>
<evidence type="ECO:0000259" key="7">
    <source>
        <dbReference type="SMART" id="SM01361"/>
    </source>
</evidence>
<dbReference type="Proteomes" id="UP000663879">
    <property type="component" value="Unassembled WGS sequence"/>
</dbReference>
<feature type="signal peptide" evidence="4">
    <location>
        <begin position="1"/>
        <end position="19"/>
    </location>
</feature>
<evidence type="ECO:0000256" key="4">
    <source>
        <dbReference type="SAM" id="SignalP"/>
    </source>
</evidence>
<dbReference type="Pfam" id="PF07678">
    <property type="entry name" value="TED_complement"/>
    <property type="match status" value="1"/>
</dbReference>
<dbReference type="InterPro" id="IPR008930">
    <property type="entry name" value="Terpenoid_cyclase/PrenylTrfase"/>
</dbReference>
<keyword evidence="3" id="KW-1015">Disulfide bond</keyword>
<dbReference type="Gene3D" id="2.60.120.1540">
    <property type="match status" value="1"/>
</dbReference>
<dbReference type="SMART" id="SM01360">
    <property type="entry name" value="A2M"/>
    <property type="match status" value="1"/>
</dbReference>
<dbReference type="Gene3D" id="6.20.50.160">
    <property type="match status" value="1"/>
</dbReference>
<accession>A0A813M2Y2</accession>
<dbReference type="SUPFAM" id="SSF49410">
    <property type="entry name" value="Alpha-macroglobulin receptor domain"/>
    <property type="match status" value="1"/>
</dbReference>
<organism evidence="8 9">
    <name type="scientific">Brachionus calyciflorus</name>
    <dbReference type="NCBI Taxonomy" id="104777"/>
    <lineage>
        <taxon>Eukaryota</taxon>
        <taxon>Metazoa</taxon>
        <taxon>Spiralia</taxon>
        <taxon>Gnathifera</taxon>
        <taxon>Rotifera</taxon>
        <taxon>Eurotatoria</taxon>
        <taxon>Monogononta</taxon>
        <taxon>Pseudotrocha</taxon>
        <taxon>Ploima</taxon>
        <taxon>Brachionidae</taxon>
        <taxon>Brachionus</taxon>
    </lineage>
</organism>
<keyword evidence="1 4" id="KW-0732">Signal</keyword>
<dbReference type="PROSITE" id="PS00477">
    <property type="entry name" value="ALPHA_2_MACROGLOBULIN"/>
    <property type="match status" value="1"/>
</dbReference>
<evidence type="ECO:0000313" key="8">
    <source>
        <dbReference type="EMBL" id="CAF0708930.1"/>
    </source>
</evidence>
<dbReference type="InterPro" id="IPR011626">
    <property type="entry name" value="Alpha-macroglobulin_TED"/>
</dbReference>
<dbReference type="Gene3D" id="2.60.40.10">
    <property type="entry name" value="Immunoglobulins"/>
    <property type="match status" value="2"/>
</dbReference>
<comment type="caution">
    <text evidence="8">The sequence shown here is derived from an EMBL/GenBank/DDBJ whole genome shotgun (WGS) entry which is preliminary data.</text>
</comment>
<dbReference type="PANTHER" id="PTHR11412:SF136">
    <property type="entry name" value="CD109 ANTIGEN"/>
    <property type="match status" value="1"/>
</dbReference>
<dbReference type="SMART" id="SM01359">
    <property type="entry name" value="A2M_N_2"/>
    <property type="match status" value="1"/>
</dbReference>